<dbReference type="EMBL" id="CP012850">
    <property type="protein sequence ID" value="ALI34989.1"/>
    <property type="molecule type" value="Genomic_DNA"/>
</dbReference>
<evidence type="ECO:0000313" key="2">
    <source>
        <dbReference type="EMBL" id="ALI34989.1"/>
    </source>
</evidence>
<proteinExistence type="predicted"/>
<dbReference type="KEGG" id="taa:NMY3_00780"/>
<dbReference type="AlphaFoldDB" id="A0A654LXB0"/>
<organism evidence="2 3">
    <name type="scientific">Candidatus Nitrosocosmicus oleophilus</name>
    <dbReference type="NCBI Taxonomy" id="1353260"/>
    <lineage>
        <taxon>Archaea</taxon>
        <taxon>Nitrososphaerota</taxon>
        <taxon>Nitrososphaeria</taxon>
        <taxon>Nitrososphaerales</taxon>
        <taxon>Nitrososphaeraceae</taxon>
        <taxon>Candidatus Nitrosocosmicus</taxon>
    </lineage>
</organism>
<evidence type="ECO:0000256" key="1">
    <source>
        <dbReference type="SAM" id="Phobius"/>
    </source>
</evidence>
<evidence type="ECO:0000313" key="3">
    <source>
        <dbReference type="Proteomes" id="UP000058925"/>
    </source>
</evidence>
<keyword evidence="1" id="KW-0472">Membrane</keyword>
<feature type="transmembrane region" description="Helical" evidence="1">
    <location>
        <begin position="12"/>
        <end position="34"/>
    </location>
</feature>
<reference evidence="3" key="1">
    <citation type="submission" date="2015-10" db="EMBL/GenBank/DDBJ databases">
        <title>Niche specialization of a soil ammonia-oxidizing archaeon, Candidatus Nitrosocosmicus oleophilus.</title>
        <authorList>
            <person name="Jung M.-Y."/>
            <person name="Rhee S.-K."/>
        </authorList>
    </citation>
    <scope>NUCLEOTIDE SEQUENCE [LARGE SCALE GENOMIC DNA]</scope>
    <source>
        <strain evidence="3">MY3</strain>
    </source>
</reference>
<dbReference type="Proteomes" id="UP000058925">
    <property type="component" value="Chromosome"/>
</dbReference>
<keyword evidence="3" id="KW-1185">Reference proteome</keyword>
<gene>
    <name evidence="2" type="ORF">NMY3_00780</name>
</gene>
<keyword evidence="1" id="KW-0812">Transmembrane</keyword>
<feature type="transmembrane region" description="Helical" evidence="1">
    <location>
        <begin position="225"/>
        <end position="247"/>
    </location>
</feature>
<keyword evidence="1" id="KW-1133">Transmembrane helix</keyword>
<name>A0A654LXB0_9ARCH</name>
<protein>
    <submittedName>
        <fullName evidence="2">Uncharacterized protein</fullName>
    </submittedName>
</protein>
<accession>A0A654LXB0</accession>
<sequence>MIINYKFSSYNLSYYHIFLILGLGLTIVMVVSIFSPNPSFSQLTNISQEFQTAKTNVSESFVLPFNDTNTDRRNPVEYVFNEPKVNNWIISIYNNLSYYNDNASKTIIKIKEPPPSEKFIELMLFGDQSKRFIVSVNTNDTGYMRMYENNQNGWSTDGPVTVSHANVQGLSVTNGKRIVLDKLGLNGFDVGSIEVYGKDEPSMSNSTFGGSIQFEVLNGSLTESVLYYMPLVMIVGVGGTLIFLLFWKKRN</sequence>